<gene>
    <name evidence="6" type="ORF">E8A74_17990</name>
</gene>
<dbReference type="Gene3D" id="2.60.120.380">
    <property type="match status" value="1"/>
</dbReference>
<proteinExistence type="predicted"/>
<feature type="region of interest" description="Disordered" evidence="4">
    <location>
        <begin position="92"/>
        <end position="128"/>
    </location>
</feature>
<evidence type="ECO:0008006" key="8">
    <source>
        <dbReference type="Google" id="ProtNLM"/>
    </source>
</evidence>
<keyword evidence="2" id="KW-0677">Repeat</keyword>
<feature type="chain" id="PRO_5020840888" description="DUF4215 domain-containing protein" evidence="5">
    <location>
        <begin position="21"/>
        <end position="657"/>
    </location>
</feature>
<dbReference type="OrthoDB" id="5491294at2"/>
<dbReference type="AlphaFoldDB" id="A0A4U1JDL9"/>
<evidence type="ECO:0000256" key="1">
    <source>
        <dbReference type="ARBA" id="ARBA00022729"/>
    </source>
</evidence>
<keyword evidence="7" id="KW-1185">Reference proteome</keyword>
<dbReference type="NCBIfam" id="TIGR02232">
    <property type="entry name" value="myxo_disulf_rpt"/>
    <property type="match status" value="1"/>
</dbReference>
<feature type="compositionally biased region" description="Low complexity" evidence="4">
    <location>
        <begin position="27"/>
        <end position="36"/>
    </location>
</feature>
<sequence>MAHVRDALFACMVASTVALAACGDEGGTTATSSSGTAGAGGQGAGGNGGAGGQGGVAGEGGAGGQGGAGGEGGAGGSGGVGGAGGSGGLGGQGGSGGAGGSGGLGGQGGSGGGGAGGSGGAGGAGGQGGAGGMGGAGNGGAGNGGAGGQGGASFVCGNGVIEPGETCDDGNAMPADGCSSQCLLEPGTTCGDAVDLLATGQMQGETLVYAGTTLGSPVPGFGTPTCSAGGTAAPAVVHRYVTGSSPARVTFETTDIGGALADTVAWAYLDCLDTSVEHACDDDSGDGPLARLETAVLPPQTPVFLVVSGYAAANVGPYELRVTEQPFDLVAASGTCEMPSAVGAGPLAGTTLVSDGAVLSASCTGGGPEAVYRITLPAPADLSVRVAPSSPLFDVGVYLLDACSMNANELACADTQLGGHPESFTLTNLPAGTYSLVVDGFSAMDSGAYGLEAMVRPVLAPGLACDPSGKTNRCADGAACVDLGMGPKCAAATSLLAQDFSTDFAPLSVVDAGGDGKGFYRCDPLLGCPQDNTTGSTSGGAFMLVKDESNVALDGEILVSPTLDAGPFTRVFLEFDHDFDHWTSATDRAAVEISVMGGPFSPVATYTLDASGHVRLDLSALVAGKPFVVRFHYDDQTAAGDALAEEWRIDDVHVYGL</sequence>
<evidence type="ECO:0000256" key="5">
    <source>
        <dbReference type="SAM" id="SignalP"/>
    </source>
</evidence>
<dbReference type="Proteomes" id="UP000309215">
    <property type="component" value="Unassembled WGS sequence"/>
</dbReference>
<reference evidence="6 7" key="1">
    <citation type="submission" date="2019-04" db="EMBL/GenBank/DDBJ databases">
        <authorList>
            <person name="Li Y."/>
            <person name="Wang J."/>
        </authorList>
    </citation>
    <scope>NUCLEOTIDE SEQUENCE [LARGE SCALE GENOMIC DNA]</scope>
    <source>
        <strain evidence="6 7">DSM 14668</strain>
    </source>
</reference>
<feature type="region of interest" description="Disordered" evidence="4">
    <location>
        <begin position="25"/>
        <end position="73"/>
    </location>
</feature>
<comment type="caution">
    <text evidence="6">The sequence shown here is derived from an EMBL/GenBank/DDBJ whole genome shotgun (WGS) entry which is preliminary data.</text>
</comment>
<feature type="compositionally biased region" description="Gly residues" evidence="4">
    <location>
        <begin position="37"/>
        <end position="73"/>
    </location>
</feature>
<accession>A0A4U1JDL9</accession>
<keyword evidence="1 5" id="KW-0732">Signal</keyword>
<dbReference type="InterPro" id="IPR011936">
    <property type="entry name" value="Myxo_disulph_rpt"/>
</dbReference>
<name>A0A4U1JDL9_9BACT</name>
<dbReference type="EMBL" id="SSMQ01000017">
    <property type="protein sequence ID" value="TKD07341.1"/>
    <property type="molecule type" value="Genomic_DNA"/>
</dbReference>
<keyword evidence="3" id="KW-1015">Disulfide bond</keyword>
<protein>
    <recommendedName>
        <fullName evidence="8">DUF4215 domain-containing protein</fullName>
    </recommendedName>
</protein>
<dbReference type="RefSeq" id="WP_136930257.1">
    <property type="nucleotide sequence ID" value="NZ_SSMQ01000017.1"/>
</dbReference>
<dbReference type="PROSITE" id="PS51257">
    <property type="entry name" value="PROKAR_LIPOPROTEIN"/>
    <property type="match status" value="1"/>
</dbReference>
<organism evidence="6 7">
    <name type="scientific">Polyangium fumosum</name>
    <dbReference type="NCBI Taxonomy" id="889272"/>
    <lineage>
        <taxon>Bacteria</taxon>
        <taxon>Pseudomonadati</taxon>
        <taxon>Myxococcota</taxon>
        <taxon>Polyangia</taxon>
        <taxon>Polyangiales</taxon>
        <taxon>Polyangiaceae</taxon>
        <taxon>Polyangium</taxon>
    </lineage>
</organism>
<evidence type="ECO:0000313" key="7">
    <source>
        <dbReference type="Proteomes" id="UP000309215"/>
    </source>
</evidence>
<evidence type="ECO:0000313" key="6">
    <source>
        <dbReference type="EMBL" id="TKD07341.1"/>
    </source>
</evidence>
<evidence type="ECO:0000256" key="4">
    <source>
        <dbReference type="SAM" id="MobiDB-lite"/>
    </source>
</evidence>
<evidence type="ECO:0000256" key="3">
    <source>
        <dbReference type="ARBA" id="ARBA00023157"/>
    </source>
</evidence>
<evidence type="ECO:0000256" key="2">
    <source>
        <dbReference type="ARBA" id="ARBA00022737"/>
    </source>
</evidence>
<feature type="signal peptide" evidence="5">
    <location>
        <begin position="1"/>
        <end position="20"/>
    </location>
</feature>